<evidence type="ECO:0000313" key="3">
    <source>
        <dbReference type="Proteomes" id="UP000307510"/>
    </source>
</evidence>
<dbReference type="RefSeq" id="WP_138213577.1">
    <property type="nucleotide sequence ID" value="NZ_VASG01000002.1"/>
</dbReference>
<organism evidence="2 3">
    <name type="scientific">Pseudomonas nitroreducens</name>
    <dbReference type="NCBI Taxonomy" id="46680"/>
    <lineage>
        <taxon>Bacteria</taxon>
        <taxon>Pseudomonadati</taxon>
        <taxon>Pseudomonadota</taxon>
        <taxon>Gammaproteobacteria</taxon>
        <taxon>Pseudomonadales</taxon>
        <taxon>Pseudomonadaceae</taxon>
        <taxon>Pseudomonas</taxon>
    </lineage>
</organism>
<reference evidence="3" key="2">
    <citation type="submission" date="2019-06" db="EMBL/GenBank/DDBJ databases">
        <title>AzeR, a transcriptional regulator that responds to azelaic acid in Pseudomonas nitroreducens.</title>
        <authorList>
            <person name="Bez C."/>
            <person name="Javvadi S.G."/>
            <person name="Bertani I."/>
            <person name="Devescovi G."/>
            <person name="Studholme D.J."/>
            <person name="Geller A."/>
            <person name="Levy A."/>
            <person name="Venturi V."/>
        </authorList>
    </citation>
    <scope>NUCLEOTIDE SEQUENCE [LARGE SCALE GENOMIC DNA]</scope>
    <source>
        <strain evidence="3">DSM 9128</strain>
    </source>
</reference>
<reference evidence="2 3" key="1">
    <citation type="submission" date="2019-05" db="EMBL/GenBank/DDBJ databases">
        <authorList>
            <person name="Moore K."/>
            <person name="O'Neill P."/>
            <person name="Farbos A."/>
            <person name="Studholme D.J."/>
        </authorList>
    </citation>
    <scope>NUCLEOTIDE SEQUENCE [LARGE SCALE GENOMIC DNA]</scope>
    <source>
        <strain evidence="2 3">DSM 9128</strain>
    </source>
</reference>
<accession>A0A5R9ACV5</accession>
<gene>
    <name evidence="2" type="ORF">FEA48_09450</name>
</gene>
<dbReference type="Proteomes" id="UP000307510">
    <property type="component" value="Unassembled WGS sequence"/>
</dbReference>
<protein>
    <recommendedName>
        <fullName evidence="1">DUF7079 domain-containing protein</fullName>
    </recommendedName>
</protein>
<evidence type="ECO:0000259" key="1">
    <source>
        <dbReference type="Pfam" id="PF23296"/>
    </source>
</evidence>
<feature type="domain" description="DUF7079" evidence="1">
    <location>
        <begin position="5"/>
        <end position="115"/>
    </location>
</feature>
<dbReference type="Pfam" id="PF23296">
    <property type="entry name" value="DUF7079"/>
    <property type="match status" value="1"/>
</dbReference>
<name>A0A5R9ACV5_PSENT</name>
<evidence type="ECO:0000313" key="2">
    <source>
        <dbReference type="EMBL" id="TLP76609.1"/>
    </source>
</evidence>
<comment type="caution">
    <text evidence="2">The sequence shown here is derived from an EMBL/GenBank/DDBJ whole genome shotgun (WGS) entry which is preliminary data.</text>
</comment>
<sequence>MNDPARESVWLALSELWLDTEPSETDINYIARTLAVSDFPLGELEAIYRLEVVPVVYPNALATAGEWTGFDPDWLFEKCRRNQQRRASFLYRWRCRLLSRTVGALMNEPLQQVLARVVELRELTEDETS</sequence>
<dbReference type="EMBL" id="VASG01000002">
    <property type="protein sequence ID" value="TLP76609.1"/>
    <property type="molecule type" value="Genomic_DNA"/>
</dbReference>
<dbReference type="InterPro" id="IPR055507">
    <property type="entry name" value="DUF7079"/>
</dbReference>
<proteinExistence type="predicted"/>
<dbReference type="AlphaFoldDB" id="A0A5R9ACV5"/>